<gene>
    <name evidence="1" type="ORF">LTWDN19_13450</name>
</gene>
<evidence type="ECO:0000313" key="1">
    <source>
        <dbReference type="EMBL" id="BCX30778.1"/>
    </source>
</evidence>
<name>A0ABM7QUV8_LATCU</name>
<evidence type="ECO:0000313" key="2">
    <source>
        <dbReference type="Proteomes" id="UP000825100"/>
    </source>
</evidence>
<accession>A0ABM7QUV8</accession>
<reference evidence="1 2" key="1">
    <citation type="submission" date="2021-05" db="EMBL/GenBank/DDBJ databases">
        <title>Complete Genome Sequence of Latilactobacillus sp. Strain WDN19, a High D-Aspartate-producing Lactic Acid Bacterium Isolated from a Japanese Pickle.</title>
        <authorList>
            <person name="Kajitani K."/>
            <person name="Takahashi S."/>
        </authorList>
    </citation>
    <scope>NUCLEOTIDE SEQUENCE [LARGE SCALE GENOMIC DNA]</scope>
    <source>
        <strain evidence="1 2">WDN19</strain>
    </source>
</reference>
<dbReference type="EMBL" id="AP024685">
    <property type="protein sequence ID" value="BCX30778.1"/>
    <property type="molecule type" value="Genomic_DNA"/>
</dbReference>
<protein>
    <recommendedName>
        <fullName evidence="3">Transposase</fullName>
    </recommendedName>
</protein>
<sequence>MIANGRLKNQVIGSSKSLIKMGLKPNRIEKAQSTKQSLIVLFCLLYSGKLDNHQVLKIGFLLY</sequence>
<dbReference type="Proteomes" id="UP000825100">
    <property type="component" value="Chromosome"/>
</dbReference>
<proteinExistence type="predicted"/>
<organism evidence="1 2">
    <name type="scientific">Latilactobacillus curvatus</name>
    <name type="common">Lactobacillus curvatus</name>
    <dbReference type="NCBI Taxonomy" id="28038"/>
    <lineage>
        <taxon>Bacteria</taxon>
        <taxon>Bacillati</taxon>
        <taxon>Bacillota</taxon>
        <taxon>Bacilli</taxon>
        <taxon>Lactobacillales</taxon>
        <taxon>Lactobacillaceae</taxon>
        <taxon>Latilactobacillus</taxon>
    </lineage>
</organism>
<evidence type="ECO:0008006" key="3">
    <source>
        <dbReference type="Google" id="ProtNLM"/>
    </source>
</evidence>
<keyword evidence="2" id="KW-1185">Reference proteome</keyword>